<accession>A0A8H7DDM7</accession>
<evidence type="ECO:0000313" key="3">
    <source>
        <dbReference type="Proteomes" id="UP000620124"/>
    </source>
</evidence>
<dbReference type="GO" id="GO:0006007">
    <property type="term" value="P:glucose catabolic process"/>
    <property type="evidence" value="ECO:0007669"/>
    <property type="project" value="InterPro"/>
</dbReference>
<comment type="caution">
    <text evidence="2">The sequence shown here is derived from an EMBL/GenBank/DDBJ whole genome shotgun (WGS) entry which is preliminary data.</text>
</comment>
<proteinExistence type="predicted"/>
<dbReference type="GO" id="GO:0004619">
    <property type="term" value="F:phosphoglycerate mutase activity"/>
    <property type="evidence" value="ECO:0007669"/>
    <property type="project" value="InterPro"/>
</dbReference>
<gene>
    <name evidence="2" type="ORF">MVEN_00017400</name>
</gene>
<dbReference type="Gene3D" id="3.40.720.10">
    <property type="entry name" value="Alkaline Phosphatase, subunit A"/>
    <property type="match status" value="1"/>
</dbReference>
<protein>
    <submittedName>
        <fullName evidence="2">Cofactor-independent phosphoglycerate mutase</fullName>
    </submittedName>
</protein>
<keyword evidence="3" id="KW-1185">Reference proteome</keyword>
<dbReference type="InterPro" id="IPR006124">
    <property type="entry name" value="Metalloenzyme"/>
</dbReference>
<organism evidence="2 3">
    <name type="scientific">Mycena venus</name>
    <dbReference type="NCBI Taxonomy" id="2733690"/>
    <lineage>
        <taxon>Eukaryota</taxon>
        <taxon>Fungi</taxon>
        <taxon>Dikarya</taxon>
        <taxon>Basidiomycota</taxon>
        <taxon>Agaricomycotina</taxon>
        <taxon>Agaricomycetes</taxon>
        <taxon>Agaricomycetidae</taxon>
        <taxon>Agaricales</taxon>
        <taxon>Marasmiineae</taxon>
        <taxon>Mycenaceae</taxon>
        <taxon>Mycena</taxon>
    </lineage>
</organism>
<reference evidence="2" key="1">
    <citation type="submission" date="2020-05" db="EMBL/GenBank/DDBJ databases">
        <title>Mycena genomes resolve the evolution of fungal bioluminescence.</title>
        <authorList>
            <person name="Tsai I.J."/>
        </authorList>
    </citation>
    <scope>NUCLEOTIDE SEQUENCE</scope>
    <source>
        <strain evidence="2">CCC161011</strain>
    </source>
</reference>
<dbReference type="Proteomes" id="UP000620124">
    <property type="component" value="Unassembled WGS sequence"/>
</dbReference>
<dbReference type="OrthoDB" id="2993954at2759"/>
<dbReference type="Pfam" id="PF01676">
    <property type="entry name" value="Metalloenzyme"/>
    <property type="match status" value="1"/>
</dbReference>
<dbReference type="InterPro" id="IPR005995">
    <property type="entry name" value="Pgm_bpd_ind"/>
</dbReference>
<dbReference type="GO" id="GO:0030145">
    <property type="term" value="F:manganese ion binding"/>
    <property type="evidence" value="ECO:0007669"/>
    <property type="project" value="TreeGrafter"/>
</dbReference>
<dbReference type="InterPro" id="IPR017850">
    <property type="entry name" value="Alkaline_phosphatase_core_sf"/>
</dbReference>
<sequence>MSRYNIEFTFPVAFPLQGTTNVLAECLSSQGSSSCMSPMKFRSAESRWLLPTRSPFFSQLLPLALSIAPDLLLVVLSVLTKRRILLLLHASGPPHSYLLSSPCSLTFLSADLDADSFTETGKYAHVAFFFNGGIEKQFDHKEQFMVPSLKVYTGPQLFPMPLDFVSIAVFFPAYDKPPEIGVQAVADKVTGVVERKEYDFVMYNFPPPDMVRPSKTLFSLIPILILSSVFPRLWTLRHRSQSVMISPRFFPRFIMTPTDTRIDTSATPATSTPRLRNHAHRRRRGVGYALVEDDGKAEDEDEARCAMWHRQCWS</sequence>
<dbReference type="PANTHER" id="PTHR31637">
    <property type="entry name" value="2,3-BISPHOSPHOGLYCERATE-INDEPENDENT PHOSPHOGLYCERATE MUTASE"/>
    <property type="match status" value="1"/>
</dbReference>
<name>A0A8H7DDM7_9AGAR</name>
<evidence type="ECO:0000259" key="1">
    <source>
        <dbReference type="Pfam" id="PF01676"/>
    </source>
</evidence>
<evidence type="ECO:0000313" key="2">
    <source>
        <dbReference type="EMBL" id="KAF7371619.1"/>
    </source>
</evidence>
<dbReference type="EMBL" id="JACAZI010000001">
    <property type="protein sequence ID" value="KAF7371619.1"/>
    <property type="molecule type" value="Genomic_DNA"/>
</dbReference>
<dbReference type="SUPFAM" id="SSF53649">
    <property type="entry name" value="Alkaline phosphatase-like"/>
    <property type="match status" value="1"/>
</dbReference>
<dbReference type="AlphaFoldDB" id="A0A8H7DDM7"/>
<dbReference type="PANTHER" id="PTHR31637:SF0">
    <property type="entry name" value="2,3-BISPHOSPHOGLYCERATE-INDEPENDENT PHOSPHOGLYCERATE MUTASE"/>
    <property type="match status" value="1"/>
</dbReference>
<feature type="domain" description="Metalloenzyme" evidence="1">
    <location>
        <begin position="116"/>
        <end position="153"/>
    </location>
</feature>